<dbReference type="PANTHER" id="PTHR16254:SF14">
    <property type="entry name" value="TRANSMEMBRANE AND COILED-COIL DOMAIN-CONTAINING PROTEIN 3"/>
    <property type="match status" value="1"/>
</dbReference>
<dbReference type="InterPro" id="IPR038770">
    <property type="entry name" value="Na+/solute_symporter_sf"/>
</dbReference>
<name>A0ABD3BMU9_9LAMI</name>
<evidence type="ECO:0000256" key="4">
    <source>
        <dbReference type="ARBA" id="ARBA00022692"/>
    </source>
</evidence>
<evidence type="ECO:0000313" key="12">
    <source>
        <dbReference type="Proteomes" id="UP001632038"/>
    </source>
</evidence>
<dbReference type="PANTHER" id="PTHR16254">
    <property type="entry name" value="POTASSIUM/PROTON ANTIPORTER-RELATED"/>
    <property type="match status" value="1"/>
</dbReference>
<evidence type="ECO:0000256" key="6">
    <source>
        <dbReference type="ARBA" id="ARBA00022989"/>
    </source>
</evidence>
<keyword evidence="12" id="KW-1185">Reference proteome</keyword>
<dbReference type="AlphaFoldDB" id="A0ABD3BMU9"/>
<protein>
    <recommendedName>
        <fullName evidence="10">Cation/H+ exchanger transmembrane domain-containing protein</fullName>
    </recommendedName>
</protein>
<evidence type="ECO:0000256" key="1">
    <source>
        <dbReference type="ARBA" id="ARBA00004141"/>
    </source>
</evidence>
<gene>
    <name evidence="11" type="ORF">CASFOL_037318</name>
</gene>
<dbReference type="GO" id="GO:0015297">
    <property type="term" value="F:antiporter activity"/>
    <property type="evidence" value="ECO:0007669"/>
    <property type="project" value="UniProtKB-KW"/>
</dbReference>
<comment type="caution">
    <text evidence="11">The sequence shown here is derived from an EMBL/GenBank/DDBJ whole genome shotgun (WGS) entry which is preliminary data.</text>
</comment>
<feature type="transmembrane region" description="Helical" evidence="9">
    <location>
        <begin position="80"/>
        <end position="99"/>
    </location>
</feature>
<feature type="domain" description="Cation/H+ exchanger transmembrane" evidence="10">
    <location>
        <begin position="51"/>
        <end position="141"/>
    </location>
</feature>
<keyword evidence="6 9" id="KW-1133">Transmembrane helix</keyword>
<feature type="transmembrane region" description="Helical" evidence="9">
    <location>
        <begin position="111"/>
        <end position="129"/>
    </location>
</feature>
<dbReference type="Proteomes" id="UP001632038">
    <property type="component" value="Unassembled WGS sequence"/>
</dbReference>
<dbReference type="Gene3D" id="1.20.1530.20">
    <property type="match status" value="1"/>
</dbReference>
<evidence type="ECO:0000256" key="8">
    <source>
        <dbReference type="ARBA" id="ARBA00023136"/>
    </source>
</evidence>
<evidence type="ECO:0000256" key="5">
    <source>
        <dbReference type="ARBA" id="ARBA00022729"/>
    </source>
</evidence>
<keyword evidence="8 9" id="KW-0472">Membrane</keyword>
<keyword evidence="3" id="KW-0050">Antiport</keyword>
<organism evidence="11 12">
    <name type="scientific">Castilleja foliolosa</name>
    <dbReference type="NCBI Taxonomy" id="1961234"/>
    <lineage>
        <taxon>Eukaryota</taxon>
        <taxon>Viridiplantae</taxon>
        <taxon>Streptophyta</taxon>
        <taxon>Embryophyta</taxon>
        <taxon>Tracheophyta</taxon>
        <taxon>Spermatophyta</taxon>
        <taxon>Magnoliopsida</taxon>
        <taxon>eudicotyledons</taxon>
        <taxon>Gunneridae</taxon>
        <taxon>Pentapetalae</taxon>
        <taxon>asterids</taxon>
        <taxon>lamiids</taxon>
        <taxon>Lamiales</taxon>
        <taxon>Orobanchaceae</taxon>
        <taxon>Pedicularideae</taxon>
        <taxon>Castillejinae</taxon>
        <taxon>Castilleja</taxon>
    </lineage>
</organism>
<evidence type="ECO:0000256" key="2">
    <source>
        <dbReference type="ARBA" id="ARBA00022448"/>
    </source>
</evidence>
<keyword evidence="7" id="KW-0406">Ion transport</keyword>
<dbReference type="InterPro" id="IPR006153">
    <property type="entry name" value="Cation/H_exchanger_TM"/>
</dbReference>
<dbReference type="GO" id="GO:0006811">
    <property type="term" value="P:monoatomic ion transport"/>
    <property type="evidence" value="ECO:0007669"/>
    <property type="project" value="UniProtKB-KW"/>
</dbReference>
<evidence type="ECO:0000259" key="10">
    <source>
        <dbReference type="Pfam" id="PF00999"/>
    </source>
</evidence>
<evidence type="ECO:0000256" key="9">
    <source>
        <dbReference type="SAM" id="Phobius"/>
    </source>
</evidence>
<evidence type="ECO:0000256" key="3">
    <source>
        <dbReference type="ARBA" id="ARBA00022449"/>
    </source>
</evidence>
<keyword evidence="5" id="KW-0732">Signal</keyword>
<dbReference type="GO" id="GO:0016020">
    <property type="term" value="C:membrane"/>
    <property type="evidence" value="ECO:0007669"/>
    <property type="project" value="UniProtKB-SubCell"/>
</dbReference>
<keyword evidence="4 9" id="KW-0812">Transmembrane</keyword>
<accession>A0ABD3BMU9</accession>
<dbReference type="Pfam" id="PF00999">
    <property type="entry name" value="Na_H_Exchanger"/>
    <property type="match status" value="1"/>
</dbReference>
<evidence type="ECO:0000256" key="7">
    <source>
        <dbReference type="ARBA" id="ARBA00023065"/>
    </source>
</evidence>
<comment type="subcellular location">
    <subcellularLocation>
        <location evidence="1">Membrane</location>
        <topology evidence="1">Multi-pass membrane protein</topology>
    </subcellularLocation>
</comment>
<sequence length="193" mass="20845">MLSGISADSPGKRAMAMLSGTHGQYVLLNGTPLGAANRKLSDTFCPPFMIFWIVFWFAALFFASIGMLIHVNFLWNQVDILLASVILVVTVKTLVISGVVKGFGYSNNTSVLVGMSLAQVGEFAFVLLSRASNFHLVERWESVPAASGDNDTQPGVILQSETIRELTKTSQALFSAQIETSEPSFGIVLNVVI</sequence>
<dbReference type="EMBL" id="JAVIJP010000077">
    <property type="protein sequence ID" value="KAL3618795.1"/>
    <property type="molecule type" value="Genomic_DNA"/>
</dbReference>
<proteinExistence type="predicted"/>
<dbReference type="InterPro" id="IPR045158">
    <property type="entry name" value="KEA4/5/6-like"/>
</dbReference>
<feature type="transmembrane region" description="Helical" evidence="9">
    <location>
        <begin position="49"/>
        <end position="73"/>
    </location>
</feature>
<keyword evidence="2" id="KW-0813">Transport</keyword>
<evidence type="ECO:0000313" key="11">
    <source>
        <dbReference type="EMBL" id="KAL3618795.1"/>
    </source>
</evidence>
<reference evidence="12" key="1">
    <citation type="journal article" date="2024" name="IScience">
        <title>Strigolactones Initiate the Formation of Haustorium-like Structures in Castilleja.</title>
        <authorList>
            <person name="Buerger M."/>
            <person name="Peterson D."/>
            <person name="Chory J."/>
        </authorList>
    </citation>
    <scope>NUCLEOTIDE SEQUENCE [LARGE SCALE GENOMIC DNA]</scope>
</reference>